<evidence type="ECO:0000313" key="1">
    <source>
        <dbReference type="EMBL" id="GAG95002.1"/>
    </source>
</evidence>
<proteinExistence type="predicted"/>
<reference evidence="1" key="1">
    <citation type="journal article" date="2014" name="Front. Microbiol.">
        <title>High frequency of phylogenetically diverse reductive dehalogenase-homologous genes in deep subseafloor sedimentary metagenomes.</title>
        <authorList>
            <person name="Kawai M."/>
            <person name="Futagami T."/>
            <person name="Toyoda A."/>
            <person name="Takaki Y."/>
            <person name="Nishi S."/>
            <person name="Hori S."/>
            <person name="Arai W."/>
            <person name="Tsubouchi T."/>
            <person name="Morono Y."/>
            <person name="Uchiyama I."/>
            <person name="Ito T."/>
            <person name="Fujiyama A."/>
            <person name="Inagaki F."/>
            <person name="Takami H."/>
        </authorList>
    </citation>
    <scope>NUCLEOTIDE SEQUENCE</scope>
    <source>
        <strain evidence="1">Expedition CK06-06</strain>
    </source>
</reference>
<organism evidence="1">
    <name type="scientific">marine sediment metagenome</name>
    <dbReference type="NCBI Taxonomy" id="412755"/>
    <lineage>
        <taxon>unclassified sequences</taxon>
        <taxon>metagenomes</taxon>
        <taxon>ecological metagenomes</taxon>
    </lineage>
</organism>
<dbReference type="AlphaFoldDB" id="X1CPZ6"/>
<accession>X1CPZ6</accession>
<gene>
    <name evidence="1" type="ORF">S01H4_46931</name>
</gene>
<dbReference type="EMBL" id="BART01026280">
    <property type="protein sequence ID" value="GAG95002.1"/>
    <property type="molecule type" value="Genomic_DNA"/>
</dbReference>
<name>X1CPZ6_9ZZZZ</name>
<sequence>MRGMKQGHWNRSIVAVAGALFVPSKDKEIAGVLQKEVPELRG</sequence>
<protein>
    <submittedName>
        <fullName evidence="1">Uncharacterized protein</fullName>
    </submittedName>
</protein>
<comment type="caution">
    <text evidence="1">The sequence shown here is derived from an EMBL/GenBank/DDBJ whole genome shotgun (WGS) entry which is preliminary data.</text>
</comment>